<comment type="caution">
    <text evidence="2">The sequence shown here is derived from an EMBL/GenBank/DDBJ whole genome shotgun (WGS) entry which is preliminary data.</text>
</comment>
<evidence type="ECO:0000313" key="3">
    <source>
        <dbReference type="Proteomes" id="UP000035444"/>
    </source>
</evidence>
<dbReference type="SMART" id="SM00248">
    <property type="entry name" value="ANK"/>
    <property type="match status" value="2"/>
</dbReference>
<keyword evidence="1" id="KW-0472">Membrane</keyword>
<protein>
    <submittedName>
        <fullName evidence="2">Uncharacterized protein</fullName>
    </submittedName>
</protein>
<keyword evidence="1" id="KW-1133">Transmembrane helix</keyword>
<accession>A0A0H2MH68</accession>
<gene>
    <name evidence="2" type="ORF">WH96_06355</name>
</gene>
<reference evidence="2 3" key="1">
    <citation type="submission" date="2015-03" db="EMBL/GenBank/DDBJ databases">
        <title>Genome Sequence of Kiloniella spongiae MEBiC09566, isolated from a marine sponge.</title>
        <authorList>
            <person name="Shao Z."/>
            <person name="Wang L."/>
            <person name="Li X."/>
        </authorList>
    </citation>
    <scope>NUCLEOTIDE SEQUENCE [LARGE SCALE GENOMIC DNA]</scope>
    <source>
        <strain evidence="2 3">MEBiC09566</strain>
    </source>
</reference>
<dbReference type="Proteomes" id="UP000035444">
    <property type="component" value="Unassembled WGS sequence"/>
</dbReference>
<dbReference type="InterPro" id="IPR002110">
    <property type="entry name" value="Ankyrin_rpt"/>
</dbReference>
<evidence type="ECO:0000313" key="2">
    <source>
        <dbReference type="EMBL" id="KLN61894.1"/>
    </source>
</evidence>
<feature type="transmembrane region" description="Helical" evidence="1">
    <location>
        <begin position="12"/>
        <end position="31"/>
    </location>
</feature>
<keyword evidence="3" id="KW-1185">Reference proteome</keyword>
<proteinExistence type="predicted"/>
<sequence>MDLDSICHRVVVFFLKWSIVVITSLCLWFYLGAIKPVYAESWKDCPGIERNEPLHSAVRQEALSTVKCLLKGGYNPDTLGKYNYSSLSLSVDVDINSEILDLLLDYGADVNINNGSALQVAMLNLGEAVNYWNSIENASEQGENDDARNLEQDVLTSLQMLFKLLDYGANYYLIRNEDQDPEYSHLVFLIYSVCQVDSEHFYHYLDYENIFNGIKTKSQFRIFMTRDEFQGIRHLEVLSKLGLFDYECLLSSQRNFPPEEKI</sequence>
<evidence type="ECO:0000256" key="1">
    <source>
        <dbReference type="SAM" id="Phobius"/>
    </source>
</evidence>
<organism evidence="2 3">
    <name type="scientific">Kiloniella spongiae</name>
    <dbReference type="NCBI Taxonomy" id="1489064"/>
    <lineage>
        <taxon>Bacteria</taxon>
        <taxon>Pseudomonadati</taxon>
        <taxon>Pseudomonadota</taxon>
        <taxon>Alphaproteobacteria</taxon>
        <taxon>Rhodospirillales</taxon>
        <taxon>Kiloniellaceae</taxon>
        <taxon>Kiloniella</taxon>
    </lineage>
</organism>
<dbReference type="OrthoDB" id="7872474at2"/>
<name>A0A0H2MH68_9PROT</name>
<dbReference type="EMBL" id="LAQL01000003">
    <property type="protein sequence ID" value="KLN61894.1"/>
    <property type="molecule type" value="Genomic_DNA"/>
</dbReference>
<dbReference type="STRING" id="1489064.WH96_06355"/>
<dbReference type="Gene3D" id="1.25.40.20">
    <property type="entry name" value="Ankyrin repeat-containing domain"/>
    <property type="match status" value="1"/>
</dbReference>
<dbReference type="SUPFAM" id="SSF48403">
    <property type="entry name" value="Ankyrin repeat"/>
    <property type="match status" value="1"/>
</dbReference>
<dbReference type="AlphaFoldDB" id="A0A0H2MH68"/>
<dbReference type="RefSeq" id="WP_047763231.1">
    <property type="nucleotide sequence ID" value="NZ_LAQL01000003.1"/>
</dbReference>
<keyword evidence="1" id="KW-0812">Transmembrane</keyword>
<dbReference type="InterPro" id="IPR036770">
    <property type="entry name" value="Ankyrin_rpt-contain_sf"/>
</dbReference>